<keyword evidence="2" id="KW-0732">Signal</keyword>
<dbReference type="GO" id="GO:0030973">
    <property type="term" value="F:molybdate ion binding"/>
    <property type="evidence" value="ECO:0007669"/>
    <property type="project" value="TreeGrafter"/>
</dbReference>
<feature type="non-terminal residue" evidence="3">
    <location>
        <position position="1"/>
    </location>
</feature>
<proteinExistence type="predicted"/>
<keyword evidence="1" id="KW-0479">Metal-binding</keyword>
<evidence type="ECO:0000256" key="1">
    <source>
        <dbReference type="ARBA" id="ARBA00022723"/>
    </source>
</evidence>
<organism evidence="3">
    <name type="scientific">marine metagenome</name>
    <dbReference type="NCBI Taxonomy" id="408172"/>
    <lineage>
        <taxon>unclassified sequences</taxon>
        <taxon>metagenomes</taxon>
        <taxon>ecological metagenomes</taxon>
    </lineage>
</organism>
<dbReference type="InterPro" id="IPR050682">
    <property type="entry name" value="ModA/WtpA"/>
</dbReference>
<dbReference type="AlphaFoldDB" id="A0A382EXF5"/>
<accession>A0A382EXF5</accession>
<gene>
    <name evidence="3" type="ORF">METZ01_LOCUS207517</name>
</gene>
<dbReference type="SUPFAM" id="SSF53850">
    <property type="entry name" value="Periplasmic binding protein-like II"/>
    <property type="match status" value="1"/>
</dbReference>
<dbReference type="NCBIfam" id="TIGR01256">
    <property type="entry name" value="modA"/>
    <property type="match status" value="1"/>
</dbReference>
<dbReference type="PANTHER" id="PTHR30632">
    <property type="entry name" value="MOLYBDATE-BINDING PERIPLASMIC PROTEIN"/>
    <property type="match status" value="1"/>
</dbReference>
<dbReference type="InterPro" id="IPR005950">
    <property type="entry name" value="ModA"/>
</dbReference>
<protein>
    <recommendedName>
        <fullName evidence="4">Molybdate ABC transporter substrate-binding protein</fullName>
    </recommendedName>
</protein>
<sequence length="134" mass="14342">SNVSEASLRGMSGAVAIANPRHAPYGVAAVAVLQKTGKNGLKQIKGSNVAQAFSFVQTGNVRAGLVALSQLRYTGKATDTYWIIPPDFHQPIEQQAVVTKGADTRAEAFLRFLDSTVARQIINQAGYDLEDSHD</sequence>
<dbReference type="GO" id="GO:0046872">
    <property type="term" value="F:metal ion binding"/>
    <property type="evidence" value="ECO:0007669"/>
    <property type="project" value="UniProtKB-KW"/>
</dbReference>
<name>A0A382EXF5_9ZZZZ</name>
<evidence type="ECO:0008006" key="4">
    <source>
        <dbReference type="Google" id="ProtNLM"/>
    </source>
</evidence>
<reference evidence="3" key="1">
    <citation type="submission" date="2018-05" db="EMBL/GenBank/DDBJ databases">
        <authorList>
            <person name="Lanie J.A."/>
            <person name="Ng W.-L."/>
            <person name="Kazmierczak K.M."/>
            <person name="Andrzejewski T.M."/>
            <person name="Davidsen T.M."/>
            <person name="Wayne K.J."/>
            <person name="Tettelin H."/>
            <person name="Glass J.I."/>
            <person name="Rusch D."/>
            <person name="Podicherti R."/>
            <person name="Tsui H.-C.T."/>
            <person name="Winkler M.E."/>
        </authorList>
    </citation>
    <scope>NUCLEOTIDE SEQUENCE</scope>
</reference>
<evidence type="ECO:0000256" key="2">
    <source>
        <dbReference type="ARBA" id="ARBA00022729"/>
    </source>
</evidence>
<dbReference type="Pfam" id="PF13531">
    <property type="entry name" value="SBP_bac_11"/>
    <property type="match status" value="1"/>
</dbReference>
<dbReference type="EMBL" id="UINC01046527">
    <property type="protein sequence ID" value="SVB54663.1"/>
    <property type="molecule type" value="Genomic_DNA"/>
</dbReference>
<evidence type="ECO:0000313" key="3">
    <source>
        <dbReference type="EMBL" id="SVB54663.1"/>
    </source>
</evidence>
<dbReference type="GO" id="GO:0015689">
    <property type="term" value="P:molybdate ion transport"/>
    <property type="evidence" value="ECO:0007669"/>
    <property type="project" value="InterPro"/>
</dbReference>
<dbReference type="Gene3D" id="3.40.190.10">
    <property type="entry name" value="Periplasmic binding protein-like II"/>
    <property type="match status" value="1"/>
</dbReference>
<dbReference type="PANTHER" id="PTHR30632:SF14">
    <property type="entry name" value="TUNGSTATE_MOLYBDATE_CHROMATE-BINDING PROTEIN MODA"/>
    <property type="match status" value="1"/>
</dbReference>